<keyword evidence="3" id="KW-1185">Reference proteome</keyword>
<dbReference type="EMBL" id="CAJNOR010000127">
    <property type="protein sequence ID" value="CAF0808724.1"/>
    <property type="molecule type" value="Genomic_DNA"/>
</dbReference>
<gene>
    <name evidence="2" type="ORF">EDS130_LOCUS20253</name>
    <name evidence="1" type="ORF">XAT740_LOCUS3352</name>
</gene>
<evidence type="ECO:0000313" key="1">
    <source>
        <dbReference type="EMBL" id="CAF0808724.1"/>
    </source>
</evidence>
<protein>
    <recommendedName>
        <fullName evidence="4">B box-type domain-containing protein</fullName>
    </recommendedName>
</protein>
<dbReference type="OrthoDB" id="10024607at2759"/>
<proteinExistence type="predicted"/>
<dbReference type="Proteomes" id="UP000663852">
    <property type="component" value="Unassembled WGS sequence"/>
</dbReference>
<comment type="caution">
    <text evidence="1">The sequence shown here is derived from an EMBL/GenBank/DDBJ whole genome shotgun (WGS) entry which is preliminary data.</text>
</comment>
<accession>A0A813TC83</accession>
<evidence type="ECO:0000313" key="3">
    <source>
        <dbReference type="Proteomes" id="UP000663828"/>
    </source>
</evidence>
<evidence type="ECO:0008006" key="4">
    <source>
        <dbReference type="Google" id="ProtNLM"/>
    </source>
</evidence>
<dbReference type="EMBL" id="CAJNOJ010000099">
    <property type="protein sequence ID" value="CAF1106183.1"/>
    <property type="molecule type" value="Genomic_DNA"/>
</dbReference>
<reference evidence="1" key="1">
    <citation type="submission" date="2021-02" db="EMBL/GenBank/DDBJ databases">
        <authorList>
            <person name="Nowell W R."/>
        </authorList>
    </citation>
    <scope>NUCLEOTIDE SEQUENCE</scope>
</reference>
<organism evidence="1 3">
    <name type="scientific">Adineta ricciae</name>
    <name type="common">Rotifer</name>
    <dbReference type="NCBI Taxonomy" id="249248"/>
    <lineage>
        <taxon>Eukaryota</taxon>
        <taxon>Metazoa</taxon>
        <taxon>Spiralia</taxon>
        <taxon>Gnathifera</taxon>
        <taxon>Rotifera</taxon>
        <taxon>Eurotatoria</taxon>
        <taxon>Bdelloidea</taxon>
        <taxon>Adinetida</taxon>
        <taxon>Adinetidae</taxon>
        <taxon>Adineta</taxon>
    </lineage>
</organism>
<evidence type="ECO:0000313" key="2">
    <source>
        <dbReference type="EMBL" id="CAF1106183.1"/>
    </source>
</evidence>
<dbReference type="Proteomes" id="UP000663828">
    <property type="component" value="Unassembled WGS sequence"/>
</dbReference>
<dbReference type="AlphaFoldDB" id="A0A813TC83"/>
<sequence length="460" mass="54329">MASAATTYCRQCDSGSYRCDDCRRTFCDYHFSEHRQQIVEQFDHLQHDYSNLNEILSLPPSYESLAGNTDLINKIDQWEADTIRQVKEIAEQTRNKIRSRADAIPNDRFGTEFHRLTEQFQQTQRTNTYSELDIQRLATQLNNLKIQVENSSLTTADLQILPIDWSKYLQITTKQPNLPRIQQQDFHFEWLLTTKARLSLDVKGSDWHMLGTSSPQHSTFLHYQHTNKHRRLSIINHNGQQKLVPWYDDQAVWDSCWSSYLNKFLILADNRLYTYDDEIETSDSMQLIESVQPKRNEMEFLRCTCSNDTLFITYDERNTSIDEYKMTPWRRVHEYVNIVKPNEIIMSLTFSMTNSNLIGMTLLDDRQQWHFELRDRSMSLISSIQLDKSEFNRRIISLPNLTFNWLIIHTGSKYLTVLNENAQSKRIIECAENVDLTTYVPKRNSLVLLTQKSKLKFFDL</sequence>
<name>A0A813TC83_ADIRI</name>